<name>A0A1C6YY42_HAFAL</name>
<dbReference type="AlphaFoldDB" id="A0A1C6YY42"/>
<accession>A0A1C6YY42</accession>
<dbReference type="Proteomes" id="UP000094844">
    <property type="component" value="Unassembled WGS sequence"/>
</dbReference>
<dbReference type="EMBL" id="FMIQ01000022">
    <property type="protein sequence ID" value="SCM51784.1"/>
    <property type="molecule type" value="Genomic_DNA"/>
</dbReference>
<proteinExistence type="predicted"/>
<sequence length="274" mass="31934">MKRSELKNALSWFKYDNYDVIWDLTLEEFWVEIDRRIIGYNMLKRCTELDDVGKTQLLIHCDKIICGDVLFGGETNTPEHILASSYAIVPLLRREIPYCVASLKLAEMASETKGHGEGSEYVSQYFSEMGVNRKGSIVVTMNLMEASSDELIEHLKVLIPKWKKQLKAPEPEVRDYRFGISTLKKVLNYRLIPLMDLIFWEELKDTKIPFSKLEELLYGESDDYRTADLIKATDYPLALDFLTTPTYIKSFQDYIIKNDYLKDAKIRDHLVFED</sequence>
<gene>
    <name evidence="1" type="ORF">BN1044_01252</name>
</gene>
<organism evidence="1 2">
    <name type="scientific">Hafnia alvei</name>
    <dbReference type="NCBI Taxonomy" id="569"/>
    <lineage>
        <taxon>Bacteria</taxon>
        <taxon>Pseudomonadati</taxon>
        <taxon>Pseudomonadota</taxon>
        <taxon>Gammaproteobacteria</taxon>
        <taxon>Enterobacterales</taxon>
        <taxon>Hafniaceae</taxon>
        <taxon>Hafnia</taxon>
    </lineage>
</organism>
<evidence type="ECO:0000313" key="1">
    <source>
        <dbReference type="EMBL" id="SCM51784.1"/>
    </source>
</evidence>
<evidence type="ECO:0000313" key="2">
    <source>
        <dbReference type="Proteomes" id="UP000094844"/>
    </source>
</evidence>
<dbReference type="InterPro" id="IPR045664">
    <property type="entry name" value="DUF6387"/>
</dbReference>
<protein>
    <submittedName>
        <fullName evidence="1">Uncharacterized protein</fullName>
    </submittedName>
</protein>
<dbReference type="Pfam" id="PF19924">
    <property type="entry name" value="DUF6387"/>
    <property type="match status" value="1"/>
</dbReference>
<reference evidence="1 2" key="1">
    <citation type="submission" date="2016-09" db="EMBL/GenBank/DDBJ databases">
        <authorList>
            <person name="Capua I."/>
            <person name="De Benedictis P."/>
            <person name="Joannis T."/>
            <person name="Lombin L.H."/>
            <person name="Cattoli G."/>
        </authorList>
    </citation>
    <scope>NUCLEOTIDE SEQUENCE [LARGE SCALE GENOMIC DNA]</scope>
    <source>
        <strain evidence="1 2">GB001</strain>
    </source>
</reference>